<organism evidence="8 9">
    <name type="scientific">Salinisphaera japonica YTM-1</name>
    <dbReference type="NCBI Taxonomy" id="1209778"/>
    <lineage>
        <taxon>Bacteria</taxon>
        <taxon>Pseudomonadati</taxon>
        <taxon>Pseudomonadota</taxon>
        <taxon>Gammaproteobacteria</taxon>
        <taxon>Salinisphaerales</taxon>
        <taxon>Salinisphaeraceae</taxon>
        <taxon>Salinisphaera</taxon>
    </lineage>
</organism>
<dbReference type="GO" id="GO:0005886">
    <property type="term" value="C:plasma membrane"/>
    <property type="evidence" value="ECO:0007669"/>
    <property type="project" value="TreeGrafter"/>
</dbReference>
<evidence type="ECO:0000256" key="2">
    <source>
        <dbReference type="ARBA" id="ARBA00009399"/>
    </source>
</evidence>
<evidence type="ECO:0000256" key="3">
    <source>
        <dbReference type="ARBA" id="ARBA00022692"/>
    </source>
</evidence>
<dbReference type="InterPro" id="IPR007267">
    <property type="entry name" value="GtrA_DPMS_TM"/>
</dbReference>
<evidence type="ECO:0000256" key="5">
    <source>
        <dbReference type="ARBA" id="ARBA00023136"/>
    </source>
</evidence>
<dbReference type="Pfam" id="PF04138">
    <property type="entry name" value="GtrA_DPMS_TM"/>
    <property type="match status" value="1"/>
</dbReference>
<name>A0A423PPG2_9GAMM</name>
<feature type="transmembrane region" description="Helical" evidence="6">
    <location>
        <begin position="89"/>
        <end position="113"/>
    </location>
</feature>
<gene>
    <name evidence="8" type="ORF">SAJA_09360</name>
</gene>
<proteinExistence type="inferred from homology"/>
<feature type="transmembrane region" description="Helical" evidence="6">
    <location>
        <begin position="119"/>
        <end position="136"/>
    </location>
</feature>
<evidence type="ECO:0000256" key="1">
    <source>
        <dbReference type="ARBA" id="ARBA00004141"/>
    </source>
</evidence>
<comment type="subcellular location">
    <subcellularLocation>
        <location evidence="1">Membrane</location>
        <topology evidence="1">Multi-pass membrane protein</topology>
    </subcellularLocation>
</comment>
<accession>A0A423PPG2</accession>
<keyword evidence="9" id="KW-1185">Reference proteome</keyword>
<dbReference type="EMBL" id="AYKG01000026">
    <property type="protein sequence ID" value="ROO27516.1"/>
    <property type="molecule type" value="Genomic_DNA"/>
</dbReference>
<protein>
    <submittedName>
        <fullName evidence="8">Polysaccharide synthesis protein GtrA</fullName>
    </submittedName>
</protein>
<reference evidence="8 9" key="1">
    <citation type="submission" date="2013-10" db="EMBL/GenBank/DDBJ databases">
        <title>Salinisphaera japonica YTM-1 Genome Sequencing.</title>
        <authorList>
            <person name="Lai Q."/>
            <person name="Li C."/>
            <person name="Shao Z."/>
        </authorList>
    </citation>
    <scope>NUCLEOTIDE SEQUENCE [LARGE SCALE GENOMIC DNA]</scope>
    <source>
        <strain evidence="8 9">YTM-1</strain>
    </source>
</reference>
<dbReference type="InParanoid" id="A0A423PPG2"/>
<keyword evidence="4 6" id="KW-1133">Transmembrane helix</keyword>
<dbReference type="GO" id="GO:0000271">
    <property type="term" value="P:polysaccharide biosynthetic process"/>
    <property type="evidence" value="ECO:0007669"/>
    <property type="project" value="InterPro"/>
</dbReference>
<dbReference type="AlphaFoldDB" id="A0A423PPG2"/>
<dbReference type="InterPro" id="IPR051401">
    <property type="entry name" value="GtrA_CellWall_Glycosyl"/>
</dbReference>
<feature type="domain" description="GtrA/DPMS transmembrane" evidence="7">
    <location>
        <begin position="24"/>
        <end position="142"/>
    </location>
</feature>
<dbReference type="PANTHER" id="PTHR38459:SF1">
    <property type="entry name" value="PROPHAGE BACTOPRENOL-LINKED GLUCOSE TRANSLOCASE HOMOLOG"/>
    <property type="match status" value="1"/>
</dbReference>
<evidence type="ECO:0000259" key="7">
    <source>
        <dbReference type="Pfam" id="PF04138"/>
    </source>
</evidence>
<dbReference type="Proteomes" id="UP000285310">
    <property type="component" value="Unassembled WGS sequence"/>
</dbReference>
<keyword evidence="5 6" id="KW-0472">Membrane</keyword>
<comment type="similarity">
    <text evidence="2">Belongs to the GtrA family.</text>
</comment>
<sequence>MSQRILELSCTTGWRHRLPRALVFAAVSGLAFGVDMSVLALLVHGLGWPGLVSRIVSIVSATSSSWFVNRHATFAARAGPGWGREWARYLAVNAIGMGLNYAVYALIVAGTVFGKTHPLWAVVPGGVLAMGLNYGLTRRWVFVAGRLSSHR</sequence>
<evidence type="ECO:0000313" key="8">
    <source>
        <dbReference type="EMBL" id="ROO27516.1"/>
    </source>
</evidence>
<dbReference type="RefSeq" id="WP_123658370.1">
    <property type="nucleotide sequence ID" value="NZ_AYKG01000026.1"/>
</dbReference>
<dbReference type="OrthoDB" id="7926501at2"/>
<keyword evidence="3 6" id="KW-0812">Transmembrane</keyword>
<evidence type="ECO:0000256" key="4">
    <source>
        <dbReference type="ARBA" id="ARBA00022989"/>
    </source>
</evidence>
<evidence type="ECO:0000313" key="9">
    <source>
        <dbReference type="Proteomes" id="UP000285310"/>
    </source>
</evidence>
<comment type="caution">
    <text evidence="8">The sequence shown here is derived from an EMBL/GenBank/DDBJ whole genome shotgun (WGS) entry which is preliminary data.</text>
</comment>
<dbReference type="PANTHER" id="PTHR38459">
    <property type="entry name" value="PROPHAGE BACTOPRENOL-LINKED GLUCOSE TRANSLOCASE HOMOLOG"/>
    <property type="match status" value="1"/>
</dbReference>
<evidence type="ECO:0000256" key="6">
    <source>
        <dbReference type="SAM" id="Phobius"/>
    </source>
</evidence>
<feature type="transmembrane region" description="Helical" evidence="6">
    <location>
        <begin position="21"/>
        <end position="42"/>
    </location>
</feature>
<feature type="transmembrane region" description="Helical" evidence="6">
    <location>
        <begin position="48"/>
        <end position="68"/>
    </location>
</feature>